<proteinExistence type="predicted"/>
<evidence type="ECO:0000313" key="1">
    <source>
        <dbReference type="EMBL" id="MDB9007179.1"/>
    </source>
</evidence>
<comment type="caution">
    <text evidence="1">The sequence shown here is derived from an EMBL/GenBank/DDBJ whole genome shotgun (WGS) entry which is preliminary data.</text>
</comment>
<dbReference type="Proteomes" id="UP001210126">
    <property type="component" value="Unassembled WGS sequence"/>
</dbReference>
<name>A0AB35JL73_PARDI</name>
<organism evidence="1 2">
    <name type="scientific">Parabacteroides distasonis</name>
    <dbReference type="NCBI Taxonomy" id="823"/>
    <lineage>
        <taxon>Bacteria</taxon>
        <taxon>Pseudomonadati</taxon>
        <taxon>Bacteroidota</taxon>
        <taxon>Bacteroidia</taxon>
        <taxon>Bacteroidales</taxon>
        <taxon>Tannerellaceae</taxon>
        <taxon>Parabacteroides</taxon>
    </lineage>
</organism>
<evidence type="ECO:0000313" key="2">
    <source>
        <dbReference type="Proteomes" id="UP001210126"/>
    </source>
</evidence>
<dbReference type="EMBL" id="JAQMPJ010000031">
    <property type="protein sequence ID" value="MDB9007179.1"/>
    <property type="molecule type" value="Genomic_DNA"/>
</dbReference>
<gene>
    <name evidence="1" type="ORF">PN599_19540</name>
</gene>
<reference evidence="1" key="1">
    <citation type="submission" date="2023-01" db="EMBL/GenBank/DDBJ databases">
        <title>Human gut microbiome strain richness.</title>
        <authorList>
            <person name="Chen-Liaw A."/>
        </authorList>
    </citation>
    <scope>NUCLEOTIDE SEQUENCE</scope>
    <source>
        <strain evidence="1">RTP21484st1_E5_RTP21484_190118</strain>
    </source>
</reference>
<accession>A0AB35JL73</accession>
<sequence>MLLFIEGYPYSLNDIVKNNLTVRDILKDVVSVPVKEDKYSFGYVGYCYSKTVKDVVFFLPKVVLTGEINEESGDDTIFGASPQEIIDFESDTVKAKFTEEGCKEYKEFLSTLSIWIYRTISVYKQTHNDNILESKEYQSESRGRKQKHNTLLDVIIALSGKSSVSCPLKPSDSAPLC</sequence>
<dbReference type="AlphaFoldDB" id="A0AB35JL73"/>
<protein>
    <submittedName>
        <fullName evidence="1">Uncharacterized protein</fullName>
    </submittedName>
</protein>
<dbReference type="RefSeq" id="WP_272057721.1">
    <property type="nucleotide sequence ID" value="NZ_JAQMPJ010000031.1"/>
</dbReference>